<evidence type="ECO:0000313" key="1">
    <source>
        <dbReference type="EMBL" id="MEZ8082819.1"/>
    </source>
</evidence>
<comment type="caution">
    <text evidence="1">The sequence shown here is derived from an EMBL/GenBank/DDBJ whole genome shotgun (WGS) entry which is preliminary data.</text>
</comment>
<gene>
    <name evidence="1" type="ORF">ACED35_17010</name>
</gene>
<dbReference type="RefSeq" id="WP_371734953.1">
    <property type="nucleotide sequence ID" value="NZ_JBGONM010000044.1"/>
</dbReference>
<protein>
    <submittedName>
        <fullName evidence="1">Uncharacterized protein</fullName>
    </submittedName>
</protein>
<name>A0ABV4L531_9GAMM</name>
<proteinExistence type="predicted"/>
<dbReference type="EMBL" id="JBGONM010000044">
    <property type="protein sequence ID" value="MEZ8082819.1"/>
    <property type="molecule type" value="Genomic_DNA"/>
</dbReference>
<dbReference type="Proteomes" id="UP001569154">
    <property type="component" value="Unassembled WGS sequence"/>
</dbReference>
<reference evidence="1 2" key="1">
    <citation type="submission" date="2024-06" db="EMBL/GenBank/DDBJ databases">
        <authorList>
            <person name="Steensen K."/>
            <person name="Seneca J."/>
            <person name="Bartlau N."/>
            <person name="Yu A.X."/>
            <person name="Polz M.F."/>
        </authorList>
    </citation>
    <scope>NUCLEOTIDE SEQUENCE [LARGE SCALE GENOMIC DNA]</scope>
    <source>
        <strain evidence="1 2">1F260</strain>
    </source>
</reference>
<accession>A0ABV4L531</accession>
<evidence type="ECO:0000313" key="2">
    <source>
        <dbReference type="Proteomes" id="UP001569154"/>
    </source>
</evidence>
<sequence length="71" mass="7711">MSQKMITLPISSTTDKAVADMAKDWGYKKHGNGGKTGFLADLLACVADKYSQGDSSLDFTLLIEKKTSHDE</sequence>
<keyword evidence="2" id="KW-1185">Reference proteome</keyword>
<organism evidence="1 2">
    <name type="scientific">Enterovibrio norvegicus</name>
    <dbReference type="NCBI Taxonomy" id="188144"/>
    <lineage>
        <taxon>Bacteria</taxon>
        <taxon>Pseudomonadati</taxon>
        <taxon>Pseudomonadota</taxon>
        <taxon>Gammaproteobacteria</taxon>
        <taxon>Vibrionales</taxon>
        <taxon>Vibrionaceae</taxon>
        <taxon>Enterovibrio</taxon>
    </lineage>
</organism>